<dbReference type="EMBL" id="CP065687">
    <property type="protein sequence ID" value="QPS46241.1"/>
    <property type="molecule type" value="Genomic_DNA"/>
</dbReference>
<evidence type="ECO:0000259" key="2">
    <source>
        <dbReference type="Pfam" id="PF13340"/>
    </source>
</evidence>
<dbReference type="AlphaFoldDB" id="A0A7T2WZI2"/>
<gene>
    <name evidence="3" type="ORF">I6G56_29530</name>
</gene>
<dbReference type="InterPro" id="IPR002559">
    <property type="entry name" value="Transposase_11"/>
</dbReference>
<evidence type="ECO:0000313" key="4">
    <source>
        <dbReference type="Proteomes" id="UP000594943"/>
    </source>
</evidence>
<proteinExistence type="predicted"/>
<dbReference type="InterPro" id="IPR025161">
    <property type="entry name" value="IS402-like_dom"/>
</dbReference>
<feature type="domain" description="Transposase IS4-like" evidence="1">
    <location>
        <begin position="89"/>
        <end position="245"/>
    </location>
</feature>
<dbReference type="GO" id="GO:0003677">
    <property type="term" value="F:DNA binding"/>
    <property type="evidence" value="ECO:0007669"/>
    <property type="project" value="InterPro"/>
</dbReference>
<dbReference type="GO" id="GO:0004803">
    <property type="term" value="F:transposase activity"/>
    <property type="evidence" value="ECO:0007669"/>
    <property type="project" value="InterPro"/>
</dbReference>
<dbReference type="NCBIfam" id="NF033580">
    <property type="entry name" value="transpos_IS5_3"/>
    <property type="match status" value="1"/>
</dbReference>
<evidence type="ECO:0000313" key="3">
    <source>
        <dbReference type="EMBL" id="QPS46241.1"/>
    </source>
</evidence>
<dbReference type="KEGG" id="bhg:I6G56_29530"/>
<accession>A0A7T2WZI2</accession>
<protein>
    <submittedName>
        <fullName evidence="3">IS5 family transposase</fullName>
    </submittedName>
</protein>
<dbReference type="PANTHER" id="PTHR30007">
    <property type="entry name" value="PHP DOMAIN PROTEIN"/>
    <property type="match status" value="1"/>
</dbReference>
<dbReference type="Pfam" id="PF01609">
    <property type="entry name" value="DDE_Tnp_1"/>
    <property type="match status" value="1"/>
</dbReference>
<dbReference type="Pfam" id="PF13340">
    <property type="entry name" value="DUF4096"/>
    <property type="match status" value="1"/>
</dbReference>
<dbReference type="PANTHER" id="PTHR30007:SF1">
    <property type="entry name" value="BLR1914 PROTEIN"/>
    <property type="match status" value="1"/>
</dbReference>
<feature type="domain" description="Insertion element IS402-like" evidence="2">
    <location>
        <begin position="6"/>
        <end position="78"/>
    </location>
</feature>
<dbReference type="GO" id="GO:0006313">
    <property type="term" value="P:DNA transposition"/>
    <property type="evidence" value="ECO:0007669"/>
    <property type="project" value="InterPro"/>
</dbReference>
<organism evidence="3 4">
    <name type="scientific">Burkholderia humptydooensis</name>
    <dbReference type="NCBI Taxonomy" id="430531"/>
    <lineage>
        <taxon>Bacteria</taxon>
        <taxon>Pseudomonadati</taxon>
        <taxon>Pseudomonadota</taxon>
        <taxon>Betaproteobacteria</taxon>
        <taxon>Burkholderiales</taxon>
        <taxon>Burkholderiaceae</taxon>
        <taxon>Burkholderia</taxon>
        <taxon>pseudomallei group</taxon>
    </lineage>
</organism>
<sequence>MLRTLLSDEVWVRIESVLPGKEGDPGRTASDNRWFVEAVLWIGRTGCPWRDLPKEFGRWHTVYMRFSRWRRKGVWERVAHAVSDETEIKRVLIDSTIVRAHQHSAGAPKKSGPQALGRSRGGLTTKLHLAVDEAGRALRMIVTEGQVSDISCAHELVEHLRTGAVIADKGYDSDDFVNTIRATRAKAVIPPRSNRKTKRRYSRALYRTRNIVERFFNRIKHFRRVSTRYDKLTGNYLAFAVLACAFGPLVRM</sequence>
<evidence type="ECO:0000259" key="1">
    <source>
        <dbReference type="Pfam" id="PF01609"/>
    </source>
</evidence>
<dbReference type="Proteomes" id="UP000594943">
    <property type="component" value="Chromosome 2"/>
</dbReference>
<reference evidence="3 4" key="1">
    <citation type="submission" date="2020-12" db="EMBL/GenBank/DDBJ databases">
        <title>FDA dAtabase for Regulatory Grade micrObial Sequences (FDA-ARGOS): Supporting development and validation of Infectious Disease Dx tests.</title>
        <authorList>
            <person name="Nelson B."/>
            <person name="Plummer A."/>
            <person name="Tallon L."/>
            <person name="Sadzewicz L."/>
            <person name="Zhao X."/>
            <person name="Boylan J."/>
            <person name="Ott S."/>
            <person name="Bowen H."/>
            <person name="Vavikolanu K."/>
            <person name="Mehta A."/>
            <person name="Aluvathingal J."/>
            <person name="Nadendla S."/>
            <person name="Myers T."/>
            <person name="Yan Y."/>
            <person name="Sichtig H."/>
        </authorList>
    </citation>
    <scope>NUCLEOTIDE SEQUENCE [LARGE SCALE GENOMIC DNA]</scope>
    <source>
        <strain evidence="3 4">FDAARGOS_899</strain>
    </source>
</reference>
<name>A0A7T2WZI2_9BURK</name>